<keyword evidence="3 5" id="KW-0238">DNA-binding</keyword>
<dbReference type="Proteomes" id="UP000623842">
    <property type="component" value="Unassembled WGS sequence"/>
</dbReference>
<keyword evidence="2" id="KW-0229">DNA integration</keyword>
<dbReference type="GO" id="GO:0015074">
    <property type="term" value="P:DNA integration"/>
    <property type="evidence" value="ECO:0007669"/>
    <property type="project" value="UniProtKB-KW"/>
</dbReference>
<evidence type="ECO:0000256" key="4">
    <source>
        <dbReference type="ARBA" id="ARBA00023172"/>
    </source>
</evidence>
<dbReference type="PANTHER" id="PTHR30349:SF64">
    <property type="entry name" value="PROPHAGE INTEGRASE INTD-RELATED"/>
    <property type="match status" value="1"/>
</dbReference>
<evidence type="ECO:0000256" key="5">
    <source>
        <dbReference type="PROSITE-ProRule" id="PRU01248"/>
    </source>
</evidence>
<comment type="caution">
    <text evidence="8">The sequence shown here is derived from an EMBL/GenBank/DDBJ whole genome shotgun (WGS) entry which is preliminary data.</text>
</comment>
<dbReference type="Gene3D" id="1.10.150.130">
    <property type="match status" value="1"/>
</dbReference>
<dbReference type="InterPro" id="IPR050090">
    <property type="entry name" value="Tyrosine_recombinase_XerCD"/>
</dbReference>
<proteinExistence type="inferred from homology"/>
<evidence type="ECO:0000313" key="8">
    <source>
        <dbReference type="EMBL" id="GHG07011.1"/>
    </source>
</evidence>
<keyword evidence="4" id="KW-0233">DNA recombination</keyword>
<protein>
    <submittedName>
        <fullName evidence="8">Integrase</fullName>
    </submittedName>
</protein>
<feature type="domain" description="Core-binding (CB)" evidence="7">
    <location>
        <begin position="42"/>
        <end position="130"/>
    </location>
</feature>
<dbReference type="SUPFAM" id="SSF56349">
    <property type="entry name" value="DNA breaking-rejoining enzymes"/>
    <property type="match status" value="1"/>
</dbReference>
<dbReference type="CDD" id="cd00397">
    <property type="entry name" value="DNA_BRE_C"/>
    <property type="match status" value="1"/>
</dbReference>
<keyword evidence="9" id="KW-1185">Reference proteome</keyword>
<sequence>MYIIKSTSEFKVKGIPLPNFPLLTWNYSNDLYDAVEGDIFKEGLKYLLYKCIKRGRVSSESSWITYANHLCHFFSFCEDNELDWRDIAETNEDEMLLALYRDISIEEFNLSYRTVNQRLRTVIDFYKRAYFHDWIKSLPYSLELVRTKKYNQSFLAHTDRAGGERASYDVLAKEKPRMIKLLSIVEVRYLLDAIQNPTLKLMVRLCLQTGIRKEELFEFPLCLIKKPLQGKVSYRVELTKTKGNRGRSIDIPGKLMKDLWRYVNEIRYQQSLISGIDSKLLFLNDRGVEWNIKTGSFNKALNNLNLPFKVYPHKLRHTYATHTLAALLSRKTNTFNPLIYLRDRLGHSSINTTMIYVHLVNELMDDLTHQYQDEINNIV</sequence>
<dbReference type="GO" id="GO:0006310">
    <property type="term" value="P:DNA recombination"/>
    <property type="evidence" value="ECO:0007669"/>
    <property type="project" value="UniProtKB-KW"/>
</dbReference>
<feature type="domain" description="Tyr recombinase" evidence="6">
    <location>
        <begin position="177"/>
        <end position="369"/>
    </location>
</feature>
<evidence type="ECO:0000259" key="7">
    <source>
        <dbReference type="PROSITE" id="PS51900"/>
    </source>
</evidence>
<dbReference type="AlphaFoldDB" id="A0A919ENL0"/>
<dbReference type="InterPro" id="IPR013762">
    <property type="entry name" value="Integrase-like_cat_sf"/>
</dbReference>
<dbReference type="InterPro" id="IPR002104">
    <property type="entry name" value="Integrase_catalytic"/>
</dbReference>
<evidence type="ECO:0000256" key="2">
    <source>
        <dbReference type="ARBA" id="ARBA00022908"/>
    </source>
</evidence>
<evidence type="ECO:0000313" key="9">
    <source>
        <dbReference type="Proteomes" id="UP000623842"/>
    </source>
</evidence>
<organism evidence="8 9">
    <name type="scientific">Thalassotalea marina</name>
    <dbReference type="NCBI Taxonomy" id="1673741"/>
    <lineage>
        <taxon>Bacteria</taxon>
        <taxon>Pseudomonadati</taxon>
        <taxon>Pseudomonadota</taxon>
        <taxon>Gammaproteobacteria</taxon>
        <taxon>Alteromonadales</taxon>
        <taxon>Colwelliaceae</taxon>
        <taxon>Thalassotalea</taxon>
    </lineage>
</organism>
<dbReference type="PANTHER" id="PTHR30349">
    <property type="entry name" value="PHAGE INTEGRASE-RELATED"/>
    <property type="match status" value="1"/>
</dbReference>
<dbReference type="InterPro" id="IPR044068">
    <property type="entry name" value="CB"/>
</dbReference>
<dbReference type="Pfam" id="PF00589">
    <property type="entry name" value="Phage_integrase"/>
    <property type="match status" value="1"/>
</dbReference>
<evidence type="ECO:0000256" key="1">
    <source>
        <dbReference type="ARBA" id="ARBA00008857"/>
    </source>
</evidence>
<name>A0A919ENL0_9GAMM</name>
<dbReference type="InterPro" id="IPR011010">
    <property type="entry name" value="DNA_brk_join_enz"/>
</dbReference>
<dbReference type="PROSITE" id="PS51900">
    <property type="entry name" value="CB"/>
    <property type="match status" value="1"/>
</dbReference>
<dbReference type="PROSITE" id="PS51898">
    <property type="entry name" value="TYR_RECOMBINASE"/>
    <property type="match status" value="1"/>
</dbReference>
<reference evidence="8" key="2">
    <citation type="submission" date="2020-09" db="EMBL/GenBank/DDBJ databases">
        <authorList>
            <person name="Sun Q."/>
            <person name="Kim S."/>
        </authorList>
    </citation>
    <scope>NUCLEOTIDE SEQUENCE</scope>
    <source>
        <strain evidence="8">KCTC 42731</strain>
    </source>
</reference>
<accession>A0A919ENL0</accession>
<dbReference type="EMBL" id="BNCK01000014">
    <property type="protein sequence ID" value="GHG07011.1"/>
    <property type="molecule type" value="Genomic_DNA"/>
</dbReference>
<reference evidence="8" key="1">
    <citation type="journal article" date="2014" name="Int. J. Syst. Evol. Microbiol.">
        <title>Complete genome sequence of Corynebacterium casei LMG S-19264T (=DSM 44701T), isolated from a smear-ripened cheese.</title>
        <authorList>
            <consortium name="US DOE Joint Genome Institute (JGI-PGF)"/>
            <person name="Walter F."/>
            <person name="Albersmeier A."/>
            <person name="Kalinowski J."/>
            <person name="Ruckert C."/>
        </authorList>
    </citation>
    <scope>NUCLEOTIDE SEQUENCE</scope>
    <source>
        <strain evidence="8">KCTC 42731</strain>
    </source>
</reference>
<dbReference type="InterPro" id="IPR010998">
    <property type="entry name" value="Integrase_recombinase_N"/>
</dbReference>
<evidence type="ECO:0000256" key="3">
    <source>
        <dbReference type="ARBA" id="ARBA00023125"/>
    </source>
</evidence>
<evidence type="ECO:0000259" key="6">
    <source>
        <dbReference type="PROSITE" id="PS51898"/>
    </source>
</evidence>
<dbReference type="GO" id="GO:0003677">
    <property type="term" value="F:DNA binding"/>
    <property type="evidence" value="ECO:0007669"/>
    <property type="project" value="UniProtKB-UniRule"/>
</dbReference>
<comment type="similarity">
    <text evidence="1">Belongs to the 'phage' integrase family.</text>
</comment>
<dbReference type="Gene3D" id="1.10.443.10">
    <property type="entry name" value="Intergrase catalytic core"/>
    <property type="match status" value="1"/>
</dbReference>
<gene>
    <name evidence="8" type="ORF">GCM10017161_40790</name>
</gene>
<dbReference type="RefSeq" id="WP_189774599.1">
    <property type="nucleotide sequence ID" value="NZ_BNCK01000014.1"/>
</dbReference>